<keyword evidence="2" id="KW-0472">Membrane</keyword>
<sequence length="113" mass="12449">MELNNEGFIKYEVEEIFIKPEPSDPEKDMLTRIEKDPESLNGTCPDNPKGLPKASSDDDSSVDDSSVDDSSDDDLSDDELNTKSNGSKGQGGILKTIALFTIIFIFAGWLQKF</sequence>
<keyword evidence="2" id="KW-1133">Transmembrane helix</keyword>
<reference evidence="4" key="1">
    <citation type="submission" date="2022-11" db="UniProtKB">
        <authorList>
            <consortium name="WormBaseParasite"/>
        </authorList>
    </citation>
    <scope>IDENTIFICATION</scope>
</reference>
<evidence type="ECO:0000256" key="1">
    <source>
        <dbReference type="SAM" id="MobiDB-lite"/>
    </source>
</evidence>
<feature type="compositionally biased region" description="Acidic residues" evidence="1">
    <location>
        <begin position="57"/>
        <end position="79"/>
    </location>
</feature>
<keyword evidence="3" id="KW-1185">Reference proteome</keyword>
<name>A0A914YAW4_9BILA</name>
<protein>
    <submittedName>
        <fullName evidence="4">Uncharacterized protein</fullName>
    </submittedName>
</protein>
<keyword evidence="2" id="KW-0812">Transmembrane</keyword>
<accession>A0A914YAW4</accession>
<proteinExistence type="predicted"/>
<evidence type="ECO:0000313" key="4">
    <source>
        <dbReference type="WBParaSite" id="PSU_v2.g15909.t1"/>
    </source>
</evidence>
<feature type="transmembrane region" description="Helical" evidence="2">
    <location>
        <begin position="92"/>
        <end position="110"/>
    </location>
</feature>
<feature type="region of interest" description="Disordered" evidence="1">
    <location>
        <begin position="20"/>
        <end position="91"/>
    </location>
</feature>
<evidence type="ECO:0000256" key="2">
    <source>
        <dbReference type="SAM" id="Phobius"/>
    </source>
</evidence>
<dbReference type="Proteomes" id="UP000887577">
    <property type="component" value="Unplaced"/>
</dbReference>
<feature type="compositionally biased region" description="Basic and acidic residues" evidence="1">
    <location>
        <begin position="20"/>
        <end position="38"/>
    </location>
</feature>
<dbReference type="WBParaSite" id="PSU_v2.g15909.t1">
    <property type="protein sequence ID" value="PSU_v2.g15909.t1"/>
    <property type="gene ID" value="PSU_v2.g15909"/>
</dbReference>
<organism evidence="3 4">
    <name type="scientific">Panagrolaimus superbus</name>
    <dbReference type="NCBI Taxonomy" id="310955"/>
    <lineage>
        <taxon>Eukaryota</taxon>
        <taxon>Metazoa</taxon>
        <taxon>Ecdysozoa</taxon>
        <taxon>Nematoda</taxon>
        <taxon>Chromadorea</taxon>
        <taxon>Rhabditida</taxon>
        <taxon>Tylenchina</taxon>
        <taxon>Panagrolaimomorpha</taxon>
        <taxon>Panagrolaimoidea</taxon>
        <taxon>Panagrolaimidae</taxon>
        <taxon>Panagrolaimus</taxon>
    </lineage>
</organism>
<evidence type="ECO:0000313" key="3">
    <source>
        <dbReference type="Proteomes" id="UP000887577"/>
    </source>
</evidence>
<dbReference type="AlphaFoldDB" id="A0A914YAW4"/>